<dbReference type="SUPFAM" id="SSF57667">
    <property type="entry name" value="beta-beta-alpha zinc fingers"/>
    <property type="match status" value="1"/>
</dbReference>
<dbReference type="InterPro" id="IPR036236">
    <property type="entry name" value="Znf_C2H2_sf"/>
</dbReference>
<gene>
    <name evidence="6" type="primary">lolal_10</name>
    <name evidence="6" type="ORF">Anas_01407</name>
</gene>
<keyword evidence="2" id="KW-0479">Metal-binding</keyword>
<dbReference type="PANTHER" id="PTHR23110:SF98">
    <property type="entry name" value="PRE-LOLA-G, ISOFORM C-RELATED"/>
    <property type="match status" value="1"/>
</dbReference>
<feature type="domain" description="C2H2-type" evidence="5">
    <location>
        <begin position="353"/>
        <end position="376"/>
    </location>
</feature>
<proteinExistence type="predicted"/>
<dbReference type="CDD" id="cd18315">
    <property type="entry name" value="BTB_POZ_BAB-like"/>
    <property type="match status" value="1"/>
</dbReference>
<organism evidence="6 7">
    <name type="scientific">Armadillidium nasatum</name>
    <dbReference type="NCBI Taxonomy" id="96803"/>
    <lineage>
        <taxon>Eukaryota</taxon>
        <taxon>Metazoa</taxon>
        <taxon>Ecdysozoa</taxon>
        <taxon>Arthropoda</taxon>
        <taxon>Crustacea</taxon>
        <taxon>Multicrustacea</taxon>
        <taxon>Malacostraca</taxon>
        <taxon>Eumalacostraca</taxon>
        <taxon>Peracarida</taxon>
        <taxon>Isopoda</taxon>
        <taxon>Oniscidea</taxon>
        <taxon>Crinocheta</taxon>
        <taxon>Armadillidiidae</taxon>
        <taxon>Armadillidium</taxon>
    </lineage>
</organism>
<dbReference type="GO" id="GO:0003006">
    <property type="term" value="P:developmental process involved in reproduction"/>
    <property type="evidence" value="ECO:0007669"/>
    <property type="project" value="UniProtKB-ARBA"/>
</dbReference>
<dbReference type="Proteomes" id="UP000326759">
    <property type="component" value="Unassembled WGS sequence"/>
</dbReference>
<evidence type="ECO:0000256" key="1">
    <source>
        <dbReference type="ARBA" id="ARBA00023242"/>
    </source>
</evidence>
<dbReference type="OrthoDB" id="6359943at2759"/>
<comment type="caution">
    <text evidence="6">The sequence shown here is derived from an EMBL/GenBank/DDBJ whole genome shotgun (WGS) entry which is preliminary data.</text>
</comment>
<evidence type="ECO:0000313" key="6">
    <source>
        <dbReference type="EMBL" id="KAB7504648.1"/>
    </source>
</evidence>
<keyword evidence="7" id="KW-1185">Reference proteome</keyword>
<reference evidence="6 7" key="1">
    <citation type="journal article" date="2019" name="PLoS Biol.">
        <title>Sex chromosomes control vertical transmission of feminizing Wolbachia symbionts in an isopod.</title>
        <authorList>
            <person name="Becking T."/>
            <person name="Chebbi M.A."/>
            <person name="Giraud I."/>
            <person name="Moumen B."/>
            <person name="Laverre T."/>
            <person name="Caubet Y."/>
            <person name="Peccoud J."/>
            <person name="Gilbert C."/>
            <person name="Cordaux R."/>
        </authorList>
    </citation>
    <scope>NUCLEOTIDE SEQUENCE [LARGE SCALE GENOMIC DNA]</scope>
    <source>
        <strain evidence="6">ANa2</strain>
        <tissue evidence="6">Whole body excluding digestive tract and cuticle</tissue>
    </source>
</reference>
<evidence type="ECO:0000259" key="5">
    <source>
        <dbReference type="PROSITE" id="PS50157"/>
    </source>
</evidence>
<protein>
    <submittedName>
        <fullName evidence="6">Longitudinals lacking protein-like</fullName>
    </submittedName>
</protein>
<evidence type="ECO:0000256" key="3">
    <source>
        <dbReference type="SAM" id="MobiDB-lite"/>
    </source>
</evidence>
<dbReference type="GO" id="GO:0048666">
    <property type="term" value="P:neuron development"/>
    <property type="evidence" value="ECO:0007669"/>
    <property type="project" value="UniProtKB-ARBA"/>
</dbReference>
<dbReference type="PROSITE" id="PS50097">
    <property type="entry name" value="BTB"/>
    <property type="match status" value="1"/>
</dbReference>
<dbReference type="PROSITE" id="PS50157">
    <property type="entry name" value="ZINC_FINGER_C2H2_2"/>
    <property type="match status" value="2"/>
</dbReference>
<feature type="compositionally biased region" description="Low complexity" evidence="3">
    <location>
        <begin position="202"/>
        <end position="218"/>
    </location>
</feature>
<evidence type="ECO:0000256" key="2">
    <source>
        <dbReference type="PROSITE-ProRule" id="PRU00042"/>
    </source>
</evidence>
<keyword evidence="1" id="KW-0539">Nucleus</keyword>
<dbReference type="SUPFAM" id="SSF54695">
    <property type="entry name" value="POZ domain"/>
    <property type="match status" value="1"/>
</dbReference>
<dbReference type="GO" id="GO:0048513">
    <property type="term" value="P:animal organ development"/>
    <property type="evidence" value="ECO:0007669"/>
    <property type="project" value="UniProtKB-ARBA"/>
</dbReference>
<name>A0A5N5TF01_9CRUS</name>
<dbReference type="InterPro" id="IPR013087">
    <property type="entry name" value="Znf_C2H2_type"/>
</dbReference>
<dbReference type="InterPro" id="IPR011333">
    <property type="entry name" value="SKP1/BTB/POZ_sf"/>
</dbReference>
<dbReference type="InterPro" id="IPR000210">
    <property type="entry name" value="BTB/POZ_dom"/>
</dbReference>
<evidence type="ECO:0000259" key="4">
    <source>
        <dbReference type="PROSITE" id="PS50097"/>
    </source>
</evidence>
<dbReference type="GO" id="GO:0005634">
    <property type="term" value="C:nucleus"/>
    <property type="evidence" value="ECO:0007669"/>
    <property type="project" value="TreeGrafter"/>
</dbReference>
<evidence type="ECO:0000313" key="7">
    <source>
        <dbReference type="Proteomes" id="UP000326759"/>
    </source>
</evidence>
<dbReference type="GO" id="GO:0006357">
    <property type="term" value="P:regulation of transcription by RNA polymerase II"/>
    <property type="evidence" value="ECO:0007669"/>
    <property type="project" value="TreeGrafter"/>
</dbReference>
<sequence length="376" mass="41618">MSNNEEFLLKWNNHQSNLIGVFKDWLQDESFVDVTLVCGGEAVSGHKVVLAACSPLLNRILHDNPCRHPVVILNDVCSTDMKALLKFIYQGEVSVSQNELASFLKTADNLQIKGLAEGRDEEKKRKDDAVGCGIRKKRKTEARLGTSIQQAPQTQRKKEEYISTSPNCQSQNTCLLNSSTNEVSPGTTFSNSLNPQVENSKLTNSNLQSDSSNSSVSLPKESMLGQNVSRGTLGGVDGANGGGFKDLVEDSPDFTVKEENDDQYYSDENPPQSFNASDSENLTCKRGLQMISKNSFNSGSESYSLVTPFTPSSSGSYYIRNGALLCCKSCPYQSINPYTFNRHLRIHVGNKEFKCDHCDYATTRKDSLIRHSRVKH</sequence>
<feature type="domain" description="BTB" evidence="4">
    <location>
        <begin position="32"/>
        <end position="97"/>
    </location>
</feature>
<dbReference type="Gene3D" id="3.30.160.60">
    <property type="entry name" value="Classic Zinc Finger"/>
    <property type="match status" value="1"/>
</dbReference>
<dbReference type="EMBL" id="SEYY01002681">
    <property type="protein sequence ID" value="KAB7504648.1"/>
    <property type="molecule type" value="Genomic_DNA"/>
</dbReference>
<dbReference type="Pfam" id="PF00096">
    <property type="entry name" value="zf-C2H2"/>
    <property type="match status" value="1"/>
</dbReference>
<dbReference type="SMART" id="SM00225">
    <property type="entry name" value="BTB"/>
    <property type="match status" value="1"/>
</dbReference>
<dbReference type="GO" id="GO:0008270">
    <property type="term" value="F:zinc ion binding"/>
    <property type="evidence" value="ECO:0007669"/>
    <property type="project" value="UniProtKB-KW"/>
</dbReference>
<feature type="compositionally biased region" description="Gly residues" evidence="3">
    <location>
        <begin position="232"/>
        <end position="244"/>
    </location>
</feature>
<dbReference type="Gene3D" id="3.30.710.10">
    <property type="entry name" value="Potassium Channel Kv1.1, Chain A"/>
    <property type="match status" value="1"/>
</dbReference>
<dbReference type="AlphaFoldDB" id="A0A5N5TF01"/>
<keyword evidence="2" id="KW-0863">Zinc-finger</keyword>
<dbReference type="SMART" id="SM00355">
    <property type="entry name" value="ZnF_C2H2"/>
    <property type="match status" value="2"/>
</dbReference>
<feature type="compositionally biased region" description="Polar residues" evidence="3">
    <location>
        <begin position="162"/>
        <end position="201"/>
    </location>
</feature>
<dbReference type="PANTHER" id="PTHR23110">
    <property type="entry name" value="BTB DOMAIN TRANSCRIPTION FACTOR"/>
    <property type="match status" value="1"/>
</dbReference>
<feature type="domain" description="C2H2-type" evidence="5">
    <location>
        <begin position="325"/>
        <end position="352"/>
    </location>
</feature>
<accession>A0A5N5TF01</accession>
<keyword evidence="2" id="KW-0862">Zinc</keyword>
<feature type="compositionally biased region" description="Polar residues" evidence="3">
    <location>
        <begin position="269"/>
        <end position="279"/>
    </location>
</feature>
<dbReference type="Pfam" id="PF00651">
    <property type="entry name" value="BTB"/>
    <property type="match status" value="1"/>
</dbReference>
<dbReference type="InterPro" id="IPR051095">
    <property type="entry name" value="Dros_DevTransReg"/>
</dbReference>
<feature type="region of interest" description="Disordered" evidence="3">
    <location>
        <begin position="141"/>
        <end position="279"/>
    </location>
</feature>